<dbReference type="SUPFAM" id="SSF82549">
    <property type="entry name" value="DAK1/DegV-like"/>
    <property type="match status" value="1"/>
</dbReference>
<name>A0A926HP06_9FIRM</name>
<dbReference type="Gene3D" id="3.40.50.10440">
    <property type="entry name" value="Dihydroxyacetone kinase, domain 1"/>
    <property type="match status" value="1"/>
</dbReference>
<comment type="caution">
    <text evidence="3">The sequence shown here is derived from an EMBL/GenBank/DDBJ whole genome shotgun (WGS) entry which is preliminary data.</text>
</comment>
<gene>
    <name evidence="3" type="ORF">H8699_12125</name>
</gene>
<proteinExistence type="predicted"/>
<dbReference type="PANTHER" id="PTHR33434">
    <property type="entry name" value="DEGV DOMAIN-CONTAINING PROTEIN DR_1986-RELATED"/>
    <property type="match status" value="1"/>
</dbReference>
<dbReference type="AlphaFoldDB" id="A0A926HP06"/>
<dbReference type="InterPro" id="IPR003797">
    <property type="entry name" value="DegV"/>
</dbReference>
<dbReference type="GO" id="GO:0008289">
    <property type="term" value="F:lipid binding"/>
    <property type="evidence" value="ECO:0007669"/>
    <property type="project" value="UniProtKB-KW"/>
</dbReference>
<reference evidence="3" key="1">
    <citation type="submission" date="2020-08" db="EMBL/GenBank/DDBJ databases">
        <title>Genome public.</title>
        <authorList>
            <person name="Liu C."/>
            <person name="Sun Q."/>
        </authorList>
    </citation>
    <scope>NUCLEOTIDE SEQUENCE</scope>
    <source>
        <strain evidence="3">NSJ-44</strain>
    </source>
</reference>
<evidence type="ECO:0000256" key="1">
    <source>
        <dbReference type="ARBA" id="ARBA00003238"/>
    </source>
</evidence>
<dbReference type="PANTHER" id="PTHR33434:SF3">
    <property type="entry name" value="DEGV DOMAIN-CONTAINING PROTEIN YITS"/>
    <property type="match status" value="1"/>
</dbReference>
<keyword evidence="4" id="KW-1185">Reference proteome</keyword>
<dbReference type="EMBL" id="JACRSO010000006">
    <property type="protein sequence ID" value="MBC8530180.1"/>
    <property type="molecule type" value="Genomic_DNA"/>
</dbReference>
<dbReference type="Proteomes" id="UP000654279">
    <property type="component" value="Unassembled WGS sequence"/>
</dbReference>
<dbReference type="RefSeq" id="WP_249285909.1">
    <property type="nucleotide sequence ID" value="NZ_JACRSO010000006.1"/>
</dbReference>
<dbReference type="Pfam" id="PF02645">
    <property type="entry name" value="DegV"/>
    <property type="match status" value="1"/>
</dbReference>
<dbReference type="InterPro" id="IPR043168">
    <property type="entry name" value="DegV_C"/>
</dbReference>
<protein>
    <submittedName>
        <fullName evidence="3">DegV family protein</fullName>
    </submittedName>
</protein>
<evidence type="ECO:0000313" key="4">
    <source>
        <dbReference type="Proteomes" id="UP000654279"/>
    </source>
</evidence>
<sequence length="288" mass="32184">MQSIIMTDSNTELPLEVVDKYNVPFVRMPYTINNQEYFYDLGRESNLDDFYAQVRGGAMPITSMLPPAFYEEYWRPMLEAGNDILFICFSSQLSGAFNCINMARETILQEFPERKITLVDTKSISGGAGLLVYEALKMRENGKTDEEIVAWLEENRTRMHHWVTVNDLMHLKRGGRISTAEAVFGGILDIKPILKINAEGKLLPCGKVSGRKKAIRTLASNVEQTVGDPAGKICVILHGDCEADALLLKQQIENKVAFQEIWVRKVGPVIGTHAGPGVLAVCYLGNER</sequence>
<keyword evidence="2" id="KW-0446">Lipid-binding</keyword>
<dbReference type="PROSITE" id="PS51482">
    <property type="entry name" value="DEGV"/>
    <property type="match status" value="1"/>
</dbReference>
<dbReference type="InterPro" id="IPR050270">
    <property type="entry name" value="DegV_domain_contain"/>
</dbReference>
<dbReference type="Gene3D" id="2.20.28.50">
    <property type="entry name" value="degv family protein"/>
    <property type="match status" value="1"/>
</dbReference>
<organism evidence="3 4">
    <name type="scientific">Luoshenia tenuis</name>
    <dbReference type="NCBI Taxonomy" id="2763654"/>
    <lineage>
        <taxon>Bacteria</taxon>
        <taxon>Bacillati</taxon>
        <taxon>Bacillota</taxon>
        <taxon>Clostridia</taxon>
        <taxon>Christensenellales</taxon>
        <taxon>Christensenellaceae</taxon>
        <taxon>Luoshenia</taxon>
    </lineage>
</organism>
<evidence type="ECO:0000256" key="2">
    <source>
        <dbReference type="ARBA" id="ARBA00023121"/>
    </source>
</evidence>
<accession>A0A926HP06</accession>
<evidence type="ECO:0000313" key="3">
    <source>
        <dbReference type="EMBL" id="MBC8530180.1"/>
    </source>
</evidence>
<dbReference type="Gene3D" id="3.30.1180.10">
    <property type="match status" value="1"/>
</dbReference>
<dbReference type="NCBIfam" id="TIGR00762">
    <property type="entry name" value="DegV"/>
    <property type="match status" value="1"/>
</dbReference>
<comment type="function">
    <text evidence="1">May bind long-chain fatty acids, such as palmitate, and may play a role in lipid transport or fatty acid metabolism.</text>
</comment>